<evidence type="ECO:0000313" key="1">
    <source>
        <dbReference type="EMBL" id="MBB4950149.1"/>
    </source>
</evidence>
<sequence>MFESVRIAVEPLLDQGERLLEGAAVSLVPGVPQPPHELRAPRRPSEPARKLGGPIGFLARAAAVVNPLTAAAEGVEDRVTGALNGSLLHGEGLSGSWQSAAGRLVIRLYDDSGTASGLLALTDRRLLMVVDQAPIWQLFASKHVVQWSAARTELVEFRRNAKGTRQRGRVDLVFRDGSWVGITAANPANADLLVAAFSG</sequence>
<dbReference type="RefSeq" id="WP_184921090.1">
    <property type="nucleotide sequence ID" value="NZ_JACHJR010000001.1"/>
</dbReference>
<name>A0A7W7SGR3_9ACTN</name>
<dbReference type="EMBL" id="JACHJR010000001">
    <property type="protein sequence ID" value="MBB4950149.1"/>
    <property type="molecule type" value="Genomic_DNA"/>
</dbReference>
<evidence type="ECO:0000313" key="2">
    <source>
        <dbReference type="Proteomes" id="UP000573327"/>
    </source>
</evidence>
<protein>
    <submittedName>
        <fullName evidence="1">Uncharacterized protein</fullName>
    </submittedName>
</protein>
<keyword evidence="2" id="KW-1185">Reference proteome</keyword>
<gene>
    <name evidence="1" type="ORF">F4556_005684</name>
</gene>
<reference evidence="1 2" key="1">
    <citation type="submission" date="2020-08" db="EMBL/GenBank/DDBJ databases">
        <title>Sequencing the genomes of 1000 actinobacteria strains.</title>
        <authorList>
            <person name="Klenk H.-P."/>
        </authorList>
    </citation>
    <scope>NUCLEOTIDE SEQUENCE [LARGE SCALE GENOMIC DNA]</scope>
    <source>
        <strain evidence="1 2">DSM 44786</strain>
    </source>
</reference>
<proteinExistence type="predicted"/>
<organism evidence="1 2">
    <name type="scientific">Kitasatospora gansuensis</name>
    <dbReference type="NCBI Taxonomy" id="258050"/>
    <lineage>
        <taxon>Bacteria</taxon>
        <taxon>Bacillati</taxon>
        <taxon>Actinomycetota</taxon>
        <taxon>Actinomycetes</taxon>
        <taxon>Kitasatosporales</taxon>
        <taxon>Streptomycetaceae</taxon>
        <taxon>Kitasatospora</taxon>
    </lineage>
</organism>
<dbReference type="Proteomes" id="UP000573327">
    <property type="component" value="Unassembled WGS sequence"/>
</dbReference>
<accession>A0A7W7SGR3</accession>
<dbReference type="AlphaFoldDB" id="A0A7W7SGR3"/>
<comment type="caution">
    <text evidence="1">The sequence shown here is derived from an EMBL/GenBank/DDBJ whole genome shotgun (WGS) entry which is preliminary data.</text>
</comment>